<evidence type="ECO:0000313" key="3">
    <source>
        <dbReference type="Proteomes" id="UP001596244"/>
    </source>
</evidence>
<evidence type="ECO:0000313" key="2">
    <source>
        <dbReference type="EMBL" id="MFC6147696.1"/>
    </source>
</evidence>
<dbReference type="Gene3D" id="3.40.50.300">
    <property type="entry name" value="P-loop containing nucleotide triphosphate hydrolases"/>
    <property type="match status" value="1"/>
</dbReference>
<dbReference type="EMBL" id="JBHSQE010000010">
    <property type="protein sequence ID" value="MFC6147696.1"/>
    <property type="molecule type" value="Genomic_DNA"/>
</dbReference>
<comment type="caution">
    <text evidence="2">The sequence shown here is derived from an EMBL/GenBank/DDBJ whole genome shotgun (WGS) entry which is preliminary data.</text>
</comment>
<dbReference type="SUPFAM" id="SSF52540">
    <property type="entry name" value="P-loop containing nucleoside triphosphate hydrolases"/>
    <property type="match status" value="1"/>
</dbReference>
<dbReference type="RefSeq" id="WP_377002340.1">
    <property type="nucleotide sequence ID" value="NZ_JBHSQE010000010.1"/>
</dbReference>
<dbReference type="Pfam" id="PF13191">
    <property type="entry name" value="AAA_16"/>
    <property type="match status" value="1"/>
</dbReference>
<organism evidence="2 3">
    <name type="scientific">Corynebacterium nasicanis</name>
    <dbReference type="NCBI Taxonomy" id="1448267"/>
    <lineage>
        <taxon>Bacteria</taxon>
        <taxon>Bacillati</taxon>
        <taxon>Actinomycetota</taxon>
        <taxon>Actinomycetes</taxon>
        <taxon>Mycobacteriales</taxon>
        <taxon>Corynebacteriaceae</taxon>
        <taxon>Corynebacterium</taxon>
    </lineage>
</organism>
<gene>
    <name evidence="2" type="ORF">ACFPUZ_12890</name>
</gene>
<dbReference type="InterPro" id="IPR041664">
    <property type="entry name" value="AAA_16"/>
</dbReference>
<proteinExistence type="predicted"/>
<reference evidence="3" key="1">
    <citation type="journal article" date="2019" name="Int. J. Syst. Evol. Microbiol.">
        <title>The Global Catalogue of Microorganisms (GCM) 10K type strain sequencing project: providing services to taxonomists for standard genome sequencing and annotation.</title>
        <authorList>
            <consortium name="The Broad Institute Genomics Platform"/>
            <consortium name="The Broad Institute Genome Sequencing Center for Infectious Disease"/>
            <person name="Wu L."/>
            <person name="Ma J."/>
        </authorList>
    </citation>
    <scope>NUCLEOTIDE SEQUENCE [LARGE SCALE GENOMIC DNA]</scope>
    <source>
        <strain evidence="3">CCUG 51943</strain>
    </source>
</reference>
<name>A0ABW1QEE0_9CORY</name>
<feature type="domain" description="Orc1-like AAA ATPase" evidence="1">
    <location>
        <begin position="16"/>
        <end position="169"/>
    </location>
</feature>
<dbReference type="Proteomes" id="UP001596244">
    <property type="component" value="Unassembled WGS sequence"/>
</dbReference>
<sequence>MNPFRPSFGITPAVVAGRDGVVANVGIALREGPGSPYRFTLISGARGTGKTVLLNLLEDEATTAHWQVIRIPASRDMITELRDVSLPHLLSNLGGSQRERTITGGSIAGIGSLTTEVKSQPPTESLRTRLREACTLLAAGDSGLLLTLDELQSASPDDLHLLSDALQDLVRDELPVALAVAGLPFEIAELLDLPGTTFLRRAMPIQLGTLPDSDVSETFQATARTGGRIFTDDALQLAVAACRGYAYLIQVIGSISWVFADEDAISEDSVRRALPQVRERIGIQVHQPALRGLPEREREYLEIMASTGAPTPTGDIAATMGIPTNQQTTYRRRLIERGLITPSGHGLVDFGLPYLGDFLRAR</sequence>
<accession>A0ABW1QEE0</accession>
<keyword evidence="3" id="KW-1185">Reference proteome</keyword>
<dbReference type="InterPro" id="IPR027417">
    <property type="entry name" value="P-loop_NTPase"/>
</dbReference>
<protein>
    <submittedName>
        <fullName evidence="2">AAA family ATPase</fullName>
    </submittedName>
</protein>
<evidence type="ECO:0000259" key="1">
    <source>
        <dbReference type="Pfam" id="PF13191"/>
    </source>
</evidence>